<dbReference type="Proteomes" id="UP000031668">
    <property type="component" value="Unassembled WGS sequence"/>
</dbReference>
<evidence type="ECO:0000313" key="1">
    <source>
        <dbReference type="EMBL" id="KII70499.1"/>
    </source>
</evidence>
<accession>A0A0C2IYC3</accession>
<gene>
    <name evidence="1" type="ORF">RF11_14412</name>
</gene>
<keyword evidence="2" id="KW-1185">Reference proteome</keyword>
<sequence length="160" mass="18855">MNHHETFVESFNWSQHEFDRWKQAISHMLYPGTRKCLCQKLTEDDWLVSTLKGFKFDRFDENVEEWTFYINRFELALRKGPLIEAYWGTPFPVCSRELSRQRLRGSELKGGQGAPTKQVREENKTLIPEEKEESIGLFLGRLRTLASKCEFTPFGVQEFA</sequence>
<reference evidence="1 2" key="1">
    <citation type="journal article" date="2014" name="Genome Biol. Evol.">
        <title>The genome of the myxosporean Thelohanellus kitauei shows adaptations to nutrient acquisition within its fish host.</title>
        <authorList>
            <person name="Yang Y."/>
            <person name="Xiong J."/>
            <person name="Zhou Z."/>
            <person name="Huo F."/>
            <person name="Miao W."/>
            <person name="Ran C."/>
            <person name="Liu Y."/>
            <person name="Zhang J."/>
            <person name="Feng J."/>
            <person name="Wang M."/>
            <person name="Wang M."/>
            <person name="Wang L."/>
            <person name="Yao B."/>
        </authorList>
    </citation>
    <scope>NUCLEOTIDE SEQUENCE [LARGE SCALE GENOMIC DNA]</scope>
    <source>
        <strain evidence="1">Wuqing</strain>
    </source>
</reference>
<evidence type="ECO:0000313" key="2">
    <source>
        <dbReference type="Proteomes" id="UP000031668"/>
    </source>
</evidence>
<organism evidence="1 2">
    <name type="scientific">Thelohanellus kitauei</name>
    <name type="common">Myxosporean</name>
    <dbReference type="NCBI Taxonomy" id="669202"/>
    <lineage>
        <taxon>Eukaryota</taxon>
        <taxon>Metazoa</taxon>
        <taxon>Cnidaria</taxon>
        <taxon>Myxozoa</taxon>
        <taxon>Myxosporea</taxon>
        <taxon>Bivalvulida</taxon>
        <taxon>Platysporina</taxon>
        <taxon>Myxobolidae</taxon>
        <taxon>Thelohanellus</taxon>
    </lineage>
</organism>
<dbReference type="EMBL" id="JWZT01002049">
    <property type="protein sequence ID" value="KII70499.1"/>
    <property type="molecule type" value="Genomic_DNA"/>
</dbReference>
<comment type="caution">
    <text evidence="1">The sequence shown here is derived from an EMBL/GenBank/DDBJ whole genome shotgun (WGS) entry which is preliminary data.</text>
</comment>
<protein>
    <submittedName>
        <fullName evidence="1">Uncharacterized protein</fullName>
    </submittedName>
</protein>
<name>A0A0C2IYC3_THEKT</name>
<proteinExistence type="predicted"/>
<dbReference type="AlphaFoldDB" id="A0A0C2IYC3"/>